<dbReference type="AlphaFoldDB" id="A0A3A9JDF9"/>
<name>A0A3A9JDF9_9PROT</name>
<dbReference type="EMBL" id="RAQU01000131">
    <property type="protein sequence ID" value="RKK02723.1"/>
    <property type="molecule type" value="Genomic_DNA"/>
</dbReference>
<evidence type="ECO:0000313" key="5">
    <source>
        <dbReference type="Proteomes" id="UP000278036"/>
    </source>
</evidence>
<dbReference type="InParanoid" id="A0A3A9JDF9"/>
<sequence>MAAPGMAWAITPDGAISDCARPASRAERVICTDPDLMAADRGLAGLAAQLRQRMPDSAAAAAAQIDWVRRRDRMCAPGMTPDCLQIAYAEREAWIRARLLMLPPPPPPMAAAPEPPPAPRPQQPGPVPPPAVPALATAPGVPFALSLAGAPCGAVSSNALRVMGWSVGDSPFGLPLEQWSKPDFTALARRSAECQAENGDSPRNVQAMGTVLERLRAVARDRPAAPAASQPAVAAPPPRATLPQSLPPAAPAPARPAEGGEGPQAALNCADPALLQDVSFTFQATPGLSAGARVQRLSNPRPYNDVIMEAYSATPALRAEYQRLRPYMVPVPQCLVNAETSLGEVVLSYRLYVEGGRPLVEVQRVP</sequence>
<dbReference type="Proteomes" id="UP000274097">
    <property type="component" value="Unassembled WGS sequence"/>
</dbReference>
<feature type="region of interest" description="Disordered" evidence="1">
    <location>
        <begin position="220"/>
        <end position="266"/>
    </location>
</feature>
<dbReference type="Proteomes" id="UP000278036">
    <property type="component" value="Unassembled WGS sequence"/>
</dbReference>
<feature type="region of interest" description="Disordered" evidence="1">
    <location>
        <begin position="105"/>
        <end position="133"/>
    </location>
</feature>
<protein>
    <recommendedName>
        <fullName evidence="6">Lysozyme inhibitor LprI N-terminal domain-containing protein</fullName>
    </recommendedName>
</protein>
<evidence type="ECO:0000313" key="4">
    <source>
        <dbReference type="Proteomes" id="UP000274097"/>
    </source>
</evidence>
<feature type="compositionally biased region" description="Low complexity" evidence="1">
    <location>
        <begin position="224"/>
        <end position="233"/>
    </location>
</feature>
<feature type="compositionally biased region" description="Pro residues" evidence="1">
    <location>
        <begin position="234"/>
        <end position="254"/>
    </location>
</feature>
<reference evidence="2 5" key="1">
    <citation type="submission" date="2018-09" db="EMBL/GenBank/DDBJ databases">
        <title>Roseomonas sp. nov., isolated from feces of Tibetan antelopes in the Qinghai-Tibet plateau, China.</title>
        <authorList>
            <person name="Tian Z."/>
        </authorList>
    </citation>
    <scope>NUCLEOTIDE SEQUENCE [LARGE SCALE GENOMIC DNA]</scope>
    <source>
        <strain evidence="3 4">Z23</strain>
        <strain evidence="2 5">Z24</strain>
    </source>
</reference>
<evidence type="ECO:0000256" key="1">
    <source>
        <dbReference type="SAM" id="MobiDB-lite"/>
    </source>
</evidence>
<evidence type="ECO:0000313" key="3">
    <source>
        <dbReference type="EMBL" id="RMI26342.1"/>
    </source>
</evidence>
<accession>A0A3A9JDF9</accession>
<feature type="compositionally biased region" description="Pro residues" evidence="1">
    <location>
        <begin position="105"/>
        <end position="132"/>
    </location>
</feature>
<evidence type="ECO:0000313" key="2">
    <source>
        <dbReference type="EMBL" id="RKK02723.1"/>
    </source>
</evidence>
<evidence type="ECO:0008006" key="6">
    <source>
        <dbReference type="Google" id="ProtNLM"/>
    </source>
</evidence>
<dbReference type="EMBL" id="RFLX01000002">
    <property type="protein sequence ID" value="RMI26342.1"/>
    <property type="molecule type" value="Genomic_DNA"/>
</dbReference>
<proteinExistence type="predicted"/>
<organism evidence="2 5">
    <name type="scientific">Teichococcus wenyumeiae</name>
    <dbReference type="NCBI Taxonomy" id="2478470"/>
    <lineage>
        <taxon>Bacteria</taxon>
        <taxon>Pseudomonadati</taxon>
        <taxon>Pseudomonadota</taxon>
        <taxon>Alphaproteobacteria</taxon>
        <taxon>Acetobacterales</taxon>
        <taxon>Roseomonadaceae</taxon>
        <taxon>Roseomonas</taxon>
    </lineage>
</organism>
<comment type="caution">
    <text evidence="2">The sequence shown here is derived from an EMBL/GenBank/DDBJ whole genome shotgun (WGS) entry which is preliminary data.</text>
</comment>
<keyword evidence="4" id="KW-1185">Reference proteome</keyword>
<gene>
    <name evidence="2" type="ORF">D6Z83_18325</name>
    <name evidence="3" type="ORF">EBE87_03380</name>
</gene>